<evidence type="ECO:0000256" key="4">
    <source>
        <dbReference type="ARBA" id="ARBA00022448"/>
    </source>
</evidence>
<dbReference type="Pfam" id="PF02050">
    <property type="entry name" value="FliJ"/>
    <property type="match status" value="1"/>
</dbReference>
<organism evidence="12 13">
    <name type="scientific">Clostridium oryzae</name>
    <dbReference type="NCBI Taxonomy" id="1450648"/>
    <lineage>
        <taxon>Bacteria</taxon>
        <taxon>Bacillati</taxon>
        <taxon>Bacillota</taxon>
        <taxon>Clostridia</taxon>
        <taxon>Eubacteriales</taxon>
        <taxon>Clostridiaceae</taxon>
        <taxon>Clostridium</taxon>
    </lineage>
</organism>
<evidence type="ECO:0000256" key="2">
    <source>
        <dbReference type="ARBA" id="ARBA00010004"/>
    </source>
</evidence>
<evidence type="ECO:0000313" key="12">
    <source>
        <dbReference type="EMBL" id="OPJ63275.1"/>
    </source>
</evidence>
<dbReference type="GO" id="GO:0044781">
    <property type="term" value="P:bacterial-type flagellum organization"/>
    <property type="evidence" value="ECO:0007669"/>
    <property type="project" value="UniProtKB-KW"/>
</dbReference>
<evidence type="ECO:0000256" key="5">
    <source>
        <dbReference type="ARBA" id="ARBA00022475"/>
    </source>
</evidence>
<dbReference type="GO" id="GO:0071973">
    <property type="term" value="P:bacterial-type flagellum-dependent cell motility"/>
    <property type="evidence" value="ECO:0007669"/>
    <property type="project" value="InterPro"/>
</dbReference>
<dbReference type="Proteomes" id="UP000190080">
    <property type="component" value="Unassembled WGS sequence"/>
</dbReference>
<dbReference type="GO" id="GO:0005886">
    <property type="term" value="C:plasma membrane"/>
    <property type="evidence" value="ECO:0007669"/>
    <property type="project" value="UniProtKB-SubCell"/>
</dbReference>
<evidence type="ECO:0000256" key="7">
    <source>
        <dbReference type="ARBA" id="ARBA00022795"/>
    </source>
</evidence>
<evidence type="ECO:0000256" key="9">
    <source>
        <dbReference type="ARBA" id="ARBA00023136"/>
    </source>
</evidence>
<dbReference type="GO" id="GO:0006935">
    <property type="term" value="P:chemotaxis"/>
    <property type="evidence" value="ECO:0007669"/>
    <property type="project" value="UniProtKB-KW"/>
</dbReference>
<evidence type="ECO:0000256" key="3">
    <source>
        <dbReference type="ARBA" id="ARBA00020392"/>
    </source>
</evidence>
<dbReference type="RefSeq" id="WP_079422771.1">
    <property type="nucleotide sequence ID" value="NZ_MZGV01000010.1"/>
</dbReference>
<dbReference type="InterPro" id="IPR012823">
    <property type="entry name" value="Flagell_FliJ"/>
</dbReference>
<keyword evidence="10" id="KW-1006">Bacterial flagellum protein export</keyword>
<keyword evidence="6" id="KW-0145">Chemotaxis</keyword>
<evidence type="ECO:0000256" key="11">
    <source>
        <dbReference type="SAM" id="Coils"/>
    </source>
</evidence>
<keyword evidence="7" id="KW-1005">Bacterial flagellum biogenesis</keyword>
<keyword evidence="12" id="KW-0969">Cilium</keyword>
<gene>
    <name evidence="12" type="ORF">CLORY_13580</name>
</gene>
<reference evidence="12 13" key="1">
    <citation type="submission" date="2017-03" db="EMBL/GenBank/DDBJ databases">
        <title>Genome sequence of Clostridium oryzae DSM 28571.</title>
        <authorList>
            <person name="Poehlein A."/>
            <person name="Daniel R."/>
        </authorList>
    </citation>
    <scope>NUCLEOTIDE SEQUENCE [LARGE SCALE GENOMIC DNA]</scope>
    <source>
        <strain evidence="12 13">DSM 28571</strain>
    </source>
</reference>
<dbReference type="GO" id="GO:0009288">
    <property type="term" value="C:bacterial-type flagellum"/>
    <property type="evidence" value="ECO:0007669"/>
    <property type="project" value="InterPro"/>
</dbReference>
<keyword evidence="12" id="KW-0282">Flagellum</keyword>
<comment type="caution">
    <text evidence="12">The sequence shown here is derived from an EMBL/GenBank/DDBJ whole genome shotgun (WGS) entry which is preliminary data.</text>
</comment>
<evidence type="ECO:0000256" key="8">
    <source>
        <dbReference type="ARBA" id="ARBA00022927"/>
    </source>
</evidence>
<dbReference type="STRING" id="1450648.CLORY_13580"/>
<keyword evidence="12" id="KW-0966">Cell projection</keyword>
<keyword evidence="11" id="KW-0175">Coiled coil</keyword>
<keyword evidence="4" id="KW-0813">Transport</keyword>
<comment type="similarity">
    <text evidence="2">Belongs to the FliJ family.</text>
</comment>
<dbReference type="NCBIfam" id="TIGR02473">
    <property type="entry name" value="flagell_FliJ"/>
    <property type="match status" value="1"/>
</dbReference>
<dbReference type="GO" id="GO:0015031">
    <property type="term" value="P:protein transport"/>
    <property type="evidence" value="ECO:0007669"/>
    <property type="project" value="UniProtKB-KW"/>
</dbReference>
<evidence type="ECO:0000256" key="6">
    <source>
        <dbReference type="ARBA" id="ARBA00022500"/>
    </source>
</evidence>
<dbReference type="AlphaFoldDB" id="A0A1V4IU07"/>
<keyword evidence="9" id="KW-0472">Membrane</keyword>
<keyword evidence="5" id="KW-1003">Cell membrane</keyword>
<name>A0A1V4IU07_9CLOT</name>
<dbReference type="InterPro" id="IPR053716">
    <property type="entry name" value="Flag_assembly_chemotaxis_eff"/>
</dbReference>
<comment type="subcellular location">
    <subcellularLocation>
        <location evidence="1">Cell membrane</location>
        <topology evidence="1">Peripheral membrane protein</topology>
        <orientation evidence="1">Cytoplasmic side</orientation>
    </subcellularLocation>
</comment>
<protein>
    <recommendedName>
        <fullName evidence="3">Flagellar FliJ protein</fullName>
    </recommendedName>
</protein>
<keyword evidence="8" id="KW-0653">Protein transport</keyword>
<dbReference type="Gene3D" id="1.10.287.1700">
    <property type="match status" value="1"/>
</dbReference>
<keyword evidence="13" id="KW-1185">Reference proteome</keyword>
<sequence>MSFKFSLQKLLDMRIENEEKSKFEFMKAKREELETRNKLNQLKQDYKKYNRLDGSRNSVELKILNNYLNALNIGIANTAELLKKKLEVVDERRQDLKTKQIERKTVEILKEKQHAAYLKEEERREQIQNDEFALYAYIRKS</sequence>
<evidence type="ECO:0000256" key="1">
    <source>
        <dbReference type="ARBA" id="ARBA00004413"/>
    </source>
</evidence>
<dbReference type="OrthoDB" id="1707704at2"/>
<evidence type="ECO:0000256" key="10">
    <source>
        <dbReference type="ARBA" id="ARBA00023225"/>
    </source>
</evidence>
<accession>A0A1V4IU07</accession>
<proteinExistence type="inferred from homology"/>
<dbReference type="EMBL" id="MZGV01000010">
    <property type="protein sequence ID" value="OPJ63275.1"/>
    <property type="molecule type" value="Genomic_DNA"/>
</dbReference>
<feature type="coiled-coil region" evidence="11">
    <location>
        <begin position="16"/>
        <end position="52"/>
    </location>
</feature>
<evidence type="ECO:0000313" key="13">
    <source>
        <dbReference type="Proteomes" id="UP000190080"/>
    </source>
</evidence>